<keyword evidence="1" id="KW-0547">Nucleotide-binding</keyword>
<dbReference type="SUPFAM" id="SSF52540">
    <property type="entry name" value="P-loop containing nucleoside triphosphate hydrolases"/>
    <property type="match status" value="1"/>
</dbReference>
<evidence type="ECO:0000256" key="3">
    <source>
        <dbReference type="SAM" id="MobiDB-lite"/>
    </source>
</evidence>
<protein>
    <recommendedName>
        <fullName evidence="4">ABC transporter domain-containing protein</fullName>
    </recommendedName>
</protein>
<sequence length="350" mass="36569">MTSDDITAGFRSVVRIYQAVSGEVHALRGVDVDFPRGSVTAIAGPSGGGKSTLLSILSLRDRASAGTVTMFGTDVTRARGSVLNGLRRNGIAWVPQRPAHGLFPHLTAMENLRQVARTRGRTQGLAPGAVLEMLALSHRADARPARLSGGEQQRLAVAAALTHAPDLVVADEPTAELDDDNAGRVIAALGEIAAAGTTCVLSTHDSRALRLLPRVLHLRHGVLSAERSGPELHEESGRSRTADAVIDGAGRLQLPPEALQLFPGRRARVRIEAGWVILQAPETVVPGAGTMPGAGTIRSDGDGASAAPASDRDQVRVSGEVLHDRERSDGWAHRNIGPARPVSGDGAEGA</sequence>
<evidence type="ECO:0000259" key="4">
    <source>
        <dbReference type="PROSITE" id="PS50893"/>
    </source>
</evidence>
<dbReference type="Gene3D" id="3.40.50.300">
    <property type="entry name" value="P-loop containing nucleotide triphosphate hydrolases"/>
    <property type="match status" value="1"/>
</dbReference>
<dbReference type="InterPro" id="IPR003439">
    <property type="entry name" value="ABC_transporter-like_ATP-bd"/>
</dbReference>
<evidence type="ECO:0000256" key="1">
    <source>
        <dbReference type="ARBA" id="ARBA00022741"/>
    </source>
</evidence>
<name>A0ABP6ZIC7_9ACTN</name>
<dbReference type="EMBL" id="BAAAZO010000004">
    <property type="protein sequence ID" value="GAA3610708.1"/>
    <property type="molecule type" value="Genomic_DNA"/>
</dbReference>
<dbReference type="InterPro" id="IPR015854">
    <property type="entry name" value="ABC_transpr_LolD-like"/>
</dbReference>
<dbReference type="PANTHER" id="PTHR24220">
    <property type="entry name" value="IMPORT ATP-BINDING PROTEIN"/>
    <property type="match status" value="1"/>
</dbReference>
<evidence type="ECO:0000256" key="2">
    <source>
        <dbReference type="ARBA" id="ARBA00022840"/>
    </source>
</evidence>
<proteinExistence type="predicted"/>
<reference evidence="6" key="1">
    <citation type="journal article" date="2019" name="Int. J. Syst. Evol. Microbiol.">
        <title>The Global Catalogue of Microorganisms (GCM) 10K type strain sequencing project: providing services to taxonomists for standard genome sequencing and annotation.</title>
        <authorList>
            <consortium name="The Broad Institute Genomics Platform"/>
            <consortium name="The Broad Institute Genome Sequencing Center for Infectious Disease"/>
            <person name="Wu L."/>
            <person name="Ma J."/>
        </authorList>
    </citation>
    <scope>NUCLEOTIDE SEQUENCE [LARGE SCALE GENOMIC DNA]</scope>
    <source>
        <strain evidence="6">JCM 16902</strain>
    </source>
</reference>
<dbReference type="PROSITE" id="PS00211">
    <property type="entry name" value="ABC_TRANSPORTER_1"/>
    <property type="match status" value="1"/>
</dbReference>
<dbReference type="RefSeq" id="WP_231482281.1">
    <property type="nucleotide sequence ID" value="NZ_BAAAZO010000004.1"/>
</dbReference>
<keyword evidence="6" id="KW-1185">Reference proteome</keyword>
<accession>A0ABP6ZIC7</accession>
<dbReference type="Proteomes" id="UP001501074">
    <property type="component" value="Unassembled WGS sequence"/>
</dbReference>
<comment type="caution">
    <text evidence="5">The sequence shown here is derived from an EMBL/GenBank/DDBJ whole genome shotgun (WGS) entry which is preliminary data.</text>
</comment>
<evidence type="ECO:0000313" key="5">
    <source>
        <dbReference type="EMBL" id="GAA3610708.1"/>
    </source>
</evidence>
<dbReference type="SMART" id="SM00382">
    <property type="entry name" value="AAA"/>
    <property type="match status" value="1"/>
</dbReference>
<organism evidence="5 6">
    <name type="scientific">Kineosporia mesophila</name>
    <dbReference type="NCBI Taxonomy" id="566012"/>
    <lineage>
        <taxon>Bacteria</taxon>
        <taxon>Bacillati</taxon>
        <taxon>Actinomycetota</taxon>
        <taxon>Actinomycetes</taxon>
        <taxon>Kineosporiales</taxon>
        <taxon>Kineosporiaceae</taxon>
        <taxon>Kineosporia</taxon>
    </lineage>
</organism>
<dbReference type="InterPro" id="IPR017871">
    <property type="entry name" value="ABC_transporter-like_CS"/>
</dbReference>
<feature type="domain" description="ABC transporter" evidence="4">
    <location>
        <begin position="8"/>
        <end position="245"/>
    </location>
</feature>
<evidence type="ECO:0000313" key="6">
    <source>
        <dbReference type="Proteomes" id="UP001501074"/>
    </source>
</evidence>
<dbReference type="InterPro" id="IPR003593">
    <property type="entry name" value="AAA+_ATPase"/>
</dbReference>
<keyword evidence="2" id="KW-0067">ATP-binding</keyword>
<feature type="compositionally biased region" description="Basic and acidic residues" evidence="3">
    <location>
        <begin position="310"/>
        <end position="332"/>
    </location>
</feature>
<dbReference type="Pfam" id="PF00005">
    <property type="entry name" value="ABC_tran"/>
    <property type="match status" value="1"/>
</dbReference>
<dbReference type="PROSITE" id="PS50893">
    <property type="entry name" value="ABC_TRANSPORTER_2"/>
    <property type="match status" value="1"/>
</dbReference>
<dbReference type="InterPro" id="IPR027417">
    <property type="entry name" value="P-loop_NTPase"/>
</dbReference>
<gene>
    <name evidence="5" type="ORF">GCM10022223_28510</name>
</gene>
<feature type="region of interest" description="Disordered" evidence="3">
    <location>
        <begin position="290"/>
        <end position="350"/>
    </location>
</feature>